<organism evidence="1 2">
    <name type="scientific">Clonostachys rhizophaga</name>
    <dbReference type="NCBI Taxonomy" id="160324"/>
    <lineage>
        <taxon>Eukaryota</taxon>
        <taxon>Fungi</taxon>
        <taxon>Dikarya</taxon>
        <taxon>Ascomycota</taxon>
        <taxon>Pezizomycotina</taxon>
        <taxon>Sordariomycetes</taxon>
        <taxon>Hypocreomycetidae</taxon>
        <taxon>Hypocreales</taxon>
        <taxon>Bionectriaceae</taxon>
        <taxon>Clonostachys</taxon>
    </lineage>
</organism>
<protein>
    <submittedName>
        <fullName evidence="1">Uncharacterized protein</fullName>
    </submittedName>
</protein>
<proteinExistence type="predicted"/>
<dbReference type="AlphaFoldDB" id="A0A9N9YRE5"/>
<keyword evidence="2" id="KW-1185">Reference proteome</keyword>
<feature type="non-terminal residue" evidence="1">
    <location>
        <position position="1"/>
    </location>
</feature>
<gene>
    <name evidence="1" type="ORF">CRHIZ90672A_00001838</name>
</gene>
<dbReference type="Proteomes" id="UP000696573">
    <property type="component" value="Unassembled WGS sequence"/>
</dbReference>
<dbReference type="OrthoDB" id="5062850at2759"/>
<evidence type="ECO:0000313" key="2">
    <source>
        <dbReference type="Proteomes" id="UP000696573"/>
    </source>
</evidence>
<evidence type="ECO:0000313" key="1">
    <source>
        <dbReference type="EMBL" id="CAH0027867.1"/>
    </source>
</evidence>
<name>A0A9N9YRE5_9HYPO</name>
<dbReference type="EMBL" id="CABFNQ020000730">
    <property type="protein sequence ID" value="CAH0027867.1"/>
    <property type="molecule type" value="Genomic_DNA"/>
</dbReference>
<comment type="caution">
    <text evidence="1">The sequence shown here is derived from an EMBL/GenBank/DDBJ whole genome shotgun (WGS) entry which is preliminary data.</text>
</comment>
<accession>A0A9N9YRE5</accession>
<sequence>PAMSFHYLPPEIRVQVYKEYFTQEGGYHYNHDTGRLTLVDGNPIDLALTSTSRLIAQETCGLPLSLNTVHFSTGCPERLKLASWCIYYLMKDRTRHHHWAFEHLGIFLTPEVYETVAQRYPGFTRIMDQMIARPSVINRHNPVYVFDSGAAPSLVEDASQLLLRTILRVHGHSRVADAIYEAWDHHGLTRRSRPSDPFEVLLLDHQEWAMPSKRLAKKLARKLADVSEFWGRPPNLSFPDRFLGTRNKSRDCKFRYSAAAAAISFLKQMPRNVRLGLKKLKLLEDQPSAHRAPGHGRGLIPFCVENPSLKVERKVSLFGNLLQCYGQSSRKLFHESIPCVLSTWLVEALALPSAGMPPGSFSLVIDGEPAPDQASEIFQAFMQRPAALQAAFDEASARGYFGKTLSFLERVFHPCYLLEDFPRAMELLNNKDDTLITSNFHPGDPWDIEQTVLDRQRVDYVTWGCQWYIFPNIGYDYLDDPIIPKDAFGAAENFTY</sequence>
<reference evidence="1" key="1">
    <citation type="submission" date="2021-10" db="EMBL/GenBank/DDBJ databases">
        <authorList>
            <person name="Piombo E."/>
        </authorList>
    </citation>
    <scope>NUCLEOTIDE SEQUENCE</scope>
</reference>